<dbReference type="EMBL" id="GGEC01062594">
    <property type="protein sequence ID" value="MBX43078.1"/>
    <property type="molecule type" value="Transcribed_RNA"/>
</dbReference>
<protein>
    <submittedName>
        <fullName evidence="2">Uncharacterized protein</fullName>
    </submittedName>
</protein>
<proteinExistence type="predicted"/>
<feature type="transmembrane region" description="Helical" evidence="1">
    <location>
        <begin position="29"/>
        <end position="52"/>
    </location>
</feature>
<dbReference type="AlphaFoldDB" id="A0A2P2NKQ7"/>
<evidence type="ECO:0000256" key="1">
    <source>
        <dbReference type="SAM" id="Phobius"/>
    </source>
</evidence>
<name>A0A2P2NKQ7_RHIMU</name>
<organism evidence="2">
    <name type="scientific">Rhizophora mucronata</name>
    <name type="common">Asiatic mangrove</name>
    <dbReference type="NCBI Taxonomy" id="61149"/>
    <lineage>
        <taxon>Eukaryota</taxon>
        <taxon>Viridiplantae</taxon>
        <taxon>Streptophyta</taxon>
        <taxon>Embryophyta</taxon>
        <taxon>Tracheophyta</taxon>
        <taxon>Spermatophyta</taxon>
        <taxon>Magnoliopsida</taxon>
        <taxon>eudicotyledons</taxon>
        <taxon>Gunneridae</taxon>
        <taxon>Pentapetalae</taxon>
        <taxon>rosids</taxon>
        <taxon>fabids</taxon>
        <taxon>Malpighiales</taxon>
        <taxon>Rhizophoraceae</taxon>
        <taxon>Rhizophora</taxon>
    </lineage>
</organism>
<sequence length="58" mass="6719">MLVNMSGTFGVLEAHILWSESELLAFRCWIIATSGYTWTFYVLSFLLVMIFVQRISLI</sequence>
<keyword evidence="1" id="KW-1133">Transmembrane helix</keyword>
<keyword evidence="1" id="KW-0812">Transmembrane</keyword>
<accession>A0A2P2NKQ7</accession>
<keyword evidence="1" id="KW-0472">Membrane</keyword>
<evidence type="ECO:0000313" key="2">
    <source>
        <dbReference type="EMBL" id="MBX43078.1"/>
    </source>
</evidence>
<reference evidence="2" key="1">
    <citation type="submission" date="2018-02" db="EMBL/GenBank/DDBJ databases">
        <title>Rhizophora mucronata_Transcriptome.</title>
        <authorList>
            <person name="Meera S.P."/>
            <person name="Sreeshan A."/>
            <person name="Augustine A."/>
        </authorList>
    </citation>
    <scope>NUCLEOTIDE SEQUENCE</scope>
    <source>
        <tissue evidence="2">Leaf</tissue>
    </source>
</reference>